<evidence type="ECO:0000256" key="2">
    <source>
        <dbReference type="ARBA" id="ARBA00049106"/>
    </source>
</evidence>
<comment type="catalytic activity">
    <reaction evidence="2">
        <text>oxidized coenzyme F420-(gamma-L-Glu)(n) + a quinol + H(+) = reduced coenzyme F420-(gamma-L-Glu)(n) + a quinone</text>
        <dbReference type="Rhea" id="RHEA:39663"/>
        <dbReference type="Rhea" id="RHEA-COMP:12939"/>
        <dbReference type="Rhea" id="RHEA-COMP:14378"/>
        <dbReference type="ChEBI" id="CHEBI:15378"/>
        <dbReference type="ChEBI" id="CHEBI:24646"/>
        <dbReference type="ChEBI" id="CHEBI:132124"/>
        <dbReference type="ChEBI" id="CHEBI:133980"/>
        <dbReference type="ChEBI" id="CHEBI:139511"/>
    </reaction>
</comment>
<sequence>MSVPAPGTGAAAGPAAERAWADAAEHVEVYRRTAGAEGHRWHGRPHLLLGTTGRRSGRLRTVPLVYARARTAAGERLVVVASAGGAERHPAWYLNLVAAPAVQVQLLDRVWSTAATTAAGQDEEAGWAAMAATWDGFARYRALTARRIPVVLLGPPPTDLPDPGEQAPDALP</sequence>
<accession>A0ABV7WDC4</accession>
<dbReference type="NCBIfam" id="TIGR00026">
    <property type="entry name" value="hi_GC_TIGR00026"/>
    <property type="match status" value="1"/>
</dbReference>
<gene>
    <name evidence="3" type="ORF">ACFOLH_05700</name>
</gene>
<dbReference type="Gene3D" id="2.30.110.10">
    <property type="entry name" value="Electron Transport, Fmn-binding Protein, Chain A"/>
    <property type="match status" value="1"/>
</dbReference>
<dbReference type="InterPro" id="IPR004378">
    <property type="entry name" value="F420H2_quin_Rdtase"/>
</dbReference>
<dbReference type="Proteomes" id="UP001595685">
    <property type="component" value="Unassembled WGS sequence"/>
</dbReference>
<protein>
    <submittedName>
        <fullName evidence="3">Nitroreductase/quinone reductase family protein</fullName>
    </submittedName>
</protein>
<proteinExistence type="inferred from homology"/>
<organism evidence="3 4">
    <name type="scientific">Aquipuribacter hungaricus</name>
    <dbReference type="NCBI Taxonomy" id="545624"/>
    <lineage>
        <taxon>Bacteria</taxon>
        <taxon>Bacillati</taxon>
        <taxon>Actinomycetota</taxon>
        <taxon>Actinomycetes</taxon>
        <taxon>Micrococcales</taxon>
        <taxon>Intrasporangiaceae</taxon>
        <taxon>Aquipuribacter</taxon>
    </lineage>
</organism>
<reference evidence="4" key="1">
    <citation type="journal article" date="2019" name="Int. J. Syst. Evol. Microbiol.">
        <title>The Global Catalogue of Microorganisms (GCM) 10K type strain sequencing project: providing services to taxonomists for standard genome sequencing and annotation.</title>
        <authorList>
            <consortium name="The Broad Institute Genomics Platform"/>
            <consortium name="The Broad Institute Genome Sequencing Center for Infectious Disease"/>
            <person name="Wu L."/>
            <person name="Ma J."/>
        </authorList>
    </citation>
    <scope>NUCLEOTIDE SEQUENCE [LARGE SCALE GENOMIC DNA]</scope>
    <source>
        <strain evidence="4">NCAIM B.02333</strain>
    </source>
</reference>
<dbReference type="PANTHER" id="PTHR39428">
    <property type="entry name" value="F420H(2)-DEPENDENT QUINONE REDUCTASE RV1261C"/>
    <property type="match status" value="1"/>
</dbReference>
<keyword evidence="4" id="KW-1185">Reference proteome</keyword>
<name>A0ABV7WDC4_9MICO</name>
<evidence type="ECO:0000313" key="3">
    <source>
        <dbReference type="EMBL" id="MFC3687834.1"/>
    </source>
</evidence>
<dbReference type="EMBL" id="JBHRWW010000003">
    <property type="protein sequence ID" value="MFC3687834.1"/>
    <property type="molecule type" value="Genomic_DNA"/>
</dbReference>
<comment type="similarity">
    <text evidence="1">Belongs to the F420H(2)-dependent quinone reductase family.</text>
</comment>
<dbReference type="InterPro" id="IPR012349">
    <property type="entry name" value="Split_barrel_FMN-bd"/>
</dbReference>
<dbReference type="PANTHER" id="PTHR39428:SF1">
    <property type="entry name" value="F420H(2)-DEPENDENT QUINONE REDUCTASE RV1261C"/>
    <property type="match status" value="1"/>
</dbReference>
<evidence type="ECO:0000256" key="1">
    <source>
        <dbReference type="ARBA" id="ARBA00008710"/>
    </source>
</evidence>
<comment type="caution">
    <text evidence="3">The sequence shown here is derived from an EMBL/GenBank/DDBJ whole genome shotgun (WGS) entry which is preliminary data.</text>
</comment>
<dbReference type="RefSeq" id="WP_340289962.1">
    <property type="nucleotide sequence ID" value="NZ_JBBEOI010000013.1"/>
</dbReference>
<dbReference type="Pfam" id="PF04075">
    <property type="entry name" value="F420H2_quin_red"/>
    <property type="match status" value="1"/>
</dbReference>
<evidence type="ECO:0000313" key="4">
    <source>
        <dbReference type="Proteomes" id="UP001595685"/>
    </source>
</evidence>